<dbReference type="InterPro" id="IPR036390">
    <property type="entry name" value="WH_DNA-bd_sf"/>
</dbReference>
<evidence type="ECO:0000256" key="3">
    <source>
        <dbReference type="ARBA" id="ARBA00023125"/>
    </source>
</evidence>
<dbReference type="EMBL" id="SGXM01000012">
    <property type="protein sequence ID" value="RZT29265.1"/>
    <property type="molecule type" value="Genomic_DNA"/>
</dbReference>
<evidence type="ECO:0000313" key="6">
    <source>
        <dbReference type="EMBL" id="RZT29265.1"/>
    </source>
</evidence>
<dbReference type="Pfam" id="PF00126">
    <property type="entry name" value="HTH_1"/>
    <property type="match status" value="1"/>
</dbReference>
<dbReference type="InterPro" id="IPR036388">
    <property type="entry name" value="WH-like_DNA-bd_sf"/>
</dbReference>
<keyword evidence="3 6" id="KW-0238">DNA-binding</keyword>
<dbReference type="SUPFAM" id="SSF46785">
    <property type="entry name" value="Winged helix' DNA-binding domain"/>
    <property type="match status" value="1"/>
</dbReference>
<protein>
    <submittedName>
        <fullName evidence="6">DNA-binding transcriptional LysR family regulator</fullName>
    </submittedName>
</protein>
<reference evidence="6 7" key="1">
    <citation type="journal article" date="2015" name="Stand. Genomic Sci.">
        <title>Genomic Encyclopedia of Bacterial and Archaeal Type Strains, Phase III: the genomes of soil and plant-associated and newly described type strains.</title>
        <authorList>
            <person name="Whitman W.B."/>
            <person name="Woyke T."/>
            <person name="Klenk H.P."/>
            <person name="Zhou Y."/>
            <person name="Lilburn T.G."/>
            <person name="Beck B.J."/>
            <person name="De Vos P."/>
            <person name="Vandamme P."/>
            <person name="Eisen J.A."/>
            <person name="Garrity G."/>
            <person name="Hugenholtz P."/>
            <person name="Kyrpides N.C."/>
        </authorList>
    </citation>
    <scope>NUCLEOTIDE SEQUENCE [LARGE SCALE GENOMIC DNA]</scope>
    <source>
        <strain evidence="6 7">ASC-9842</strain>
    </source>
</reference>
<sequence>METPDRLLRSFLRIAETQSLSRAADRLGQTQSGVSKQLAALEAYLGKPLFVRTGRGVALTEAGSKLRDAIEAPYRAIDLAAQSIRDTHGTTQGTLRIAFVHTVNYYFLAEAVAGFIGNYPAINLSLMGRSSADVVALVESGKADLGVAYDTAVDTAALEMHPLFEDDMCLVTSRQPDPALAAAGIDLRGQILRLVGFPRGYALRRMVESAGLEHPYVAEAETVDAILKLVAMGVGDSILPSRLPDRLLNEYGLNRLKIEKPLLRRRIVAVKRSGRQALPLVDTLFGSLLQAAGALAP</sequence>
<comment type="caution">
    <text evidence="6">The sequence shown here is derived from an EMBL/GenBank/DDBJ whole genome shotgun (WGS) entry which is preliminary data.</text>
</comment>
<evidence type="ECO:0000256" key="4">
    <source>
        <dbReference type="ARBA" id="ARBA00023163"/>
    </source>
</evidence>
<dbReference type="InterPro" id="IPR005119">
    <property type="entry name" value="LysR_subst-bd"/>
</dbReference>
<dbReference type="PANTHER" id="PTHR30126">
    <property type="entry name" value="HTH-TYPE TRANSCRIPTIONAL REGULATOR"/>
    <property type="match status" value="1"/>
</dbReference>
<keyword evidence="2" id="KW-0805">Transcription regulation</keyword>
<evidence type="ECO:0000259" key="5">
    <source>
        <dbReference type="PROSITE" id="PS50931"/>
    </source>
</evidence>
<dbReference type="PANTHER" id="PTHR30126:SF40">
    <property type="entry name" value="HTH-TYPE TRANSCRIPTIONAL REGULATOR GLTR"/>
    <property type="match status" value="1"/>
</dbReference>
<dbReference type="Proteomes" id="UP000291078">
    <property type="component" value="Unassembled WGS sequence"/>
</dbReference>
<dbReference type="Pfam" id="PF03466">
    <property type="entry name" value="LysR_substrate"/>
    <property type="match status" value="1"/>
</dbReference>
<name>A0A4Q7R8N5_9BURK</name>
<feature type="domain" description="HTH lysR-type" evidence="5">
    <location>
        <begin position="1"/>
        <end position="60"/>
    </location>
</feature>
<keyword evidence="4" id="KW-0804">Transcription</keyword>
<evidence type="ECO:0000256" key="2">
    <source>
        <dbReference type="ARBA" id="ARBA00023015"/>
    </source>
</evidence>
<dbReference type="AlphaFoldDB" id="A0A4Q7R8N5"/>
<dbReference type="GO" id="GO:0003700">
    <property type="term" value="F:DNA-binding transcription factor activity"/>
    <property type="evidence" value="ECO:0007669"/>
    <property type="project" value="InterPro"/>
</dbReference>
<accession>A0A4Q7R8N5</accession>
<comment type="similarity">
    <text evidence="1">Belongs to the LysR transcriptional regulatory family.</text>
</comment>
<dbReference type="OrthoDB" id="8650466at2"/>
<evidence type="ECO:0000256" key="1">
    <source>
        <dbReference type="ARBA" id="ARBA00009437"/>
    </source>
</evidence>
<dbReference type="Gene3D" id="1.10.10.10">
    <property type="entry name" value="Winged helix-like DNA-binding domain superfamily/Winged helix DNA-binding domain"/>
    <property type="match status" value="1"/>
</dbReference>
<dbReference type="Gene3D" id="3.40.190.290">
    <property type="match status" value="1"/>
</dbReference>
<keyword evidence="7" id="KW-1185">Reference proteome</keyword>
<dbReference type="PRINTS" id="PR00039">
    <property type="entry name" value="HTHLYSR"/>
</dbReference>
<dbReference type="PROSITE" id="PS50931">
    <property type="entry name" value="HTH_LYSR"/>
    <property type="match status" value="1"/>
</dbReference>
<organism evidence="6 7">
    <name type="scientific">Cupriavidus agavae</name>
    <dbReference type="NCBI Taxonomy" id="1001822"/>
    <lineage>
        <taxon>Bacteria</taxon>
        <taxon>Pseudomonadati</taxon>
        <taxon>Pseudomonadota</taxon>
        <taxon>Betaproteobacteria</taxon>
        <taxon>Burkholderiales</taxon>
        <taxon>Burkholderiaceae</taxon>
        <taxon>Cupriavidus</taxon>
    </lineage>
</organism>
<gene>
    <name evidence="6" type="ORF">EV147_4895</name>
</gene>
<dbReference type="InterPro" id="IPR000847">
    <property type="entry name" value="LysR_HTH_N"/>
</dbReference>
<dbReference type="RefSeq" id="WP_130393793.1">
    <property type="nucleotide sequence ID" value="NZ_SGXM01000012.1"/>
</dbReference>
<dbReference type="SUPFAM" id="SSF53850">
    <property type="entry name" value="Periplasmic binding protein-like II"/>
    <property type="match status" value="1"/>
</dbReference>
<evidence type="ECO:0000313" key="7">
    <source>
        <dbReference type="Proteomes" id="UP000291078"/>
    </source>
</evidence>
<dbReference type="CDD" id="cd05466">
    <property type="entry name" value="PBP2_LTTR_substrate"/>
    <property type="match status" value="1"/>
</dbReference>
<proteinExistence type="inferred from homology"/>
<dbReference type="GO" id="GO:0000976">
    <property type="term" value="F:transcription cis-regulatory region binding"/>
    <property type="evidence" value="ECO:0007669"/>
    <property type="project" value="TreeGrafter"/>
</dbReference>